<dbReference type="InterPro" id="IPR011453">
    <property type="entry name" value="DUF1559"/>
</dbReference>
<feature type="domain" description="DUF1559" evidence="1">
    <location>
        <begin position="404"/>
        <end position="455"/>
    </location>
</feature>
<organism evidence="2 3">
    <name type="scientific">Stieleria neptunia</name>
    <dbReference type="NCBI Taxonomy" id="2527979"/>
    <lineage>
        <taxon>Bacteria</taxon>
        <taxon>Pseudomonadati</taxon>
        <taxon>Planctomycetota</taxon>
        <taxon>Planctomycetia</taxon>
        <taxon>Pirellulales</taxon>
        <taxon>Pirellulaceae</taxon>
        <taxon>Stieleria</taxon>
    </lineage>
</organism>
<dbReference type="RefSeq" id="WP_145390301.1">
    <property type="nucleotide sequence ID" value="NZ_CP037423.1"/>
</dbReference>
<dbReference type="OrthoDB" id="285651at2"/>
<evidence type="ECO:0000313" key="2">
    <source>
        <dbReference type="EMBL" id="QDV46137.1"/>
    </source>
</evidence>
<dbReference type="Proteomes" id="UP000319004">
    <property type="component" value="Chromosome"/>
</dbReference>
<dbReference type="AlphaFoldDB" id="A0A518HZB2"/>
<dbReference type="KEGG" id="snep:Enr13x_60410"/>
<keyword evidence="3" id="KW-1185">Reference proteome</keyword>
<evidence type="ECO:0000259" key="1">
    <source>
        <dbReference type="Pfam" id="PF07596"/>
    </source>
</evidence>
<protein>
    <recommendedName>
        <fullName evidence="1">DUF1559 domain-containing protein</fullName>
    </recommendedName>
</protein>
<dbReference type="EMBL" id="CP037423">
    <property type="protein sequence ID" value="QDV46137.1"/>
    <property type="molecule type" value="Genomic_DNA"/>
</dbReference>
<gene>
    <name evidence="2" type="ORF">Enr13x_60410</name>
</gene>
<dbReference type="Pfam" id="PF07596">
    <property type="entry name" value="SBP_bac_10"/>
    <property type="match status" value="2"/>
</dbReference>
<proteinExistence type="predicted"/>
<evidence type="ECO:0000313" key="3">
    <source>
        <dbReference type="Proteomes" id="UP000319004"/>
    </source>
</evidence>
<name>A0A518HZB2_9BACT</name>
<sequence>MHSISCRWSPKDHAACRSVRWMGAIVGAVCSLNAIAVTANAVDPSTVLSVVDENAIAIVRIDPQSFHQLPDAESAYLRLAGNSLPEHTRKAIDPVLEMKDLTEAYLLFSASETSQVPFTRDPIVVMSADTDQTVAVGDGGDGLGQTKKVGSAMVAGNLARLNFDRLGKPSEARKVFRAAFSALDPAPLQFAVYLNADRRRSIKEFGLADLERLFPIDTNQLAEVDWISGAAYPAGAAGIEFIFHVADGEDASATKTAIRKSLQERISAPLEIQKSSDVNDRTLRIQLGADAGSRQLQTWSMEARRKIANARLRRIALGLHNYHSAYSRLPSPVIADKSSKPLLSWRVALLPFLGKAEYKLYQSFRLNEPWDSEHNRPLADQMPDVFAVDASAANGNRSTVAIPVGEGLFFDGDEPKFRDIIDGLSNTIMVFETSDKHAEIWTKPANPTPSQSNLDEVLGGHFGDEAVVVHGDGSVHWIKPQSLGQSLWGRFTRNGKEPYE</sequence>
<accession>A0A518HZB2</accession>
<dbReference type="PANTHER" id="PTHR30093:SF2">
    <property type="entry name" value="TYPE II SECRETION SYSTEM PROTEIN H"/>
    <property type="match status" value="1"/>
</dbReference>
<feature type="domain" description="DUF1559" evidence="1">
    <location>
        <begin position="303"/>
        <end position="382"/>
    </location>
</feature>
<dbReference type="PANTHER" id="PTHR30093">
    <property type="entry name" value="GENERAL SECRETION PATHWAY PROTEIN G"/>
    <property type="match status" value="1"/>
</dbReference>
<reference evidence="2 3" key="1">
    <citation type="submission" date="2019-03" db="EMBL/GenBank/DDBJ databases">
        <title>Deep-cultivation of Planctomycetes and their phenomic and genomic characterization uncovers novel biology.</title>
        <authorList>
            <person name="Wiegand S."/>
            <person name="Jogler M."/>
            <person name="Boedeker C."/>
            <person name="Pinto D."/>
            <person name="Vollmers J."/>
            <person name="Rivas-Marin E."/>
            <person name="Kohn T."/>
            <person name="Peeters S.H."/>
            <person name="Heuer A."/>
            <person name="Rast P."/>
            <person name="Oberbeckmann S."/>
            <person name="Bunk B."/>
            <person name="Jeske O."/>
            <person name="Meyerdierks A."/>
            <person name="Storesund J.E."/>
            <person name="Kallscheuer N."/>
            <person name="Luecker S."/>
            <person name="Lage O.M."/>
            <person name="Pohl T."/>
            <person name="Merkel B.J."/>
            <person name="Hornburger P."/>
            <person name="Mueller R.-W."/>
            <person name="Bruemmer F."/>
            <person name="Labrenz M."/>
            <person name="Spormann A.M."/>
            <person name="Op den Camp H."/>
            <person name="Overmann J."/>
            <person name="Amann R."/>
            <person name="Jetten M.S.M."/>
            <person name="Mascher T."/>
            <person name="Medema M.H."/>
            <person name="Devos D.P."/>
            <person name="Kaster A.-K."/>
            <person name="Ovreas L."/>
            <person name="Rohde M."/>
            <person name="Galperin M.Y."/>
            <person name="Jogler C."/>
        </authorList>
    </citation>
    <scope>NUCLEOTIDE SEQUENCE [LARGE SCALE GENOMIC DNA]</scope>
    <source>
        <strain evidence="2 3">Enr13</strain>
    </source>
</reference>